<dbReference type="InterPro" id="IPR052184">
    <property type="entry name" value="SDR_enzymes"/>
</dbReference>
<dbReference type="PANTHER" id="PTHR45458:SF3">
    <property type="entry name" value="CHAIN DEHYDROGENASE (ATSC), PUTATIVE-RELATED"/>
    <property type="match status" value="1"/>
</dbReference>
<dbReference type="AlphaFoldDB" id="M2QLP9"/>
<evidence type="ECO:0000313" key="2">
    <source>
        <dbReference type="Proteomes" id="UP000016930"/>
    </source>
</evidence>
<dbReference type="EMBL" id="KB445807">
    <property type="protein sequence ID" value="EMD33080.1"/>
    <property type="molecule type" value="Genomic_DNA"/>
</dbReference>
<dbReference type="InterPro" id="IPR036291">
    <property type="entry name" value="NAD(P)-bd_dom_sf"/>
</dbReference>
<gene>
    <name evidence="1" type="ORF">CERSUDRAFT_126259</name>
</gene>
<dbReference type="HOGENOM" id="CLU_528915_0_0_1"/>
<proteinExistence type="predicted"/>
<protein>
    <submittedName>
        <fullName evidence="1">Uncharacterized protein</fullName>
    </submittedName>
</protein>
<sequence>MCPYTFLRIIPNVTDKWKRRRLVRAHRHGQATIHISKAQIASDSLPRALSAVDERDLTLTLFQGYGETRILADLRYQYQHVRAEDKANEERVSQRDPFMLRGEMSHGAPHATTDMKWPCGRASLNILGNEGTQLSSCPSRSWIFVQLFVYMYGETELNIEFTSFGVTDLRGTGEGGVQLELRVVLATDCREWTWRYSVTQHEGLRKVSRYLEVFCTNKSYRVAPAAEHVVLEEPLGQDLQNAPSHRVDKAVENAGEQYTNITYSRFHDFLSDATTQCSVLGARCSKLKLWLLFNSLPTTGDVAYNPFSKQILEDDVIDWRSASILGYTVSSECKSAKGRSPTLEFIRQSSPQENALVSALVRDPSSAPELAALSHLRTNVRVLQANITDHVALKVQVDVIGTIHTINAFLPLMSRGTTRRIIAITTGLADTNMTLLSGFASTGPYALSALSKAALNLVIAKYAAKHKDEGILFACISPGFGKTAQKFPTPEELARFGEMDTHFKRAVPDWNGLPL</sequence>
<keyword evidence="2" id="KW-1185">Reference proteome</keyword>
<evidence type="ECO:0000313" key="1">
    <source>
        <dbReference type="EMBL" id="EMD33080.1"/>
    </source>
</evidence>
<dbReference type="SUPFAM" id="SSF51735">
    <property type="entry name" value="NAD(P)-binding Rossmann-fold domains"/>
    <property type="match status" value="1"/>
</dbReference>
<name>M2QLP9_CERS8</name>
<organism evidence="1 2">
    <name type="scientific">Ceriporiopsis subvermispora (strain B)</name>
    <name type="common">White-rot fungus</name>
    <name type="synonym">Gelatoporia subvermispora</name>
    <dbReference type="NCBI Taxonomy" id="914234"/>
    <lineage>
        <taxon>Eukaryota</taxon>
        <taxon>Fungi</taxon>
        <taxon>Dikarya</taxon>
        <taxon>Basidiomycota</taxon>
        <taxon>Agaricomycotina</taxon>
        <taxon>Agaricomycetes</taxon>
        <taxon>Polyporales</taxon>
        <taxon>Gelatoporiaceae</taxon>
        <taxon>Gelatoporia</taxon>
    </lineage>
</organism>
<accession>M2QLP9</accession>
<dbReference type="PANTHER" id="PTHR45458">
    <property type="entry name" value="SHORT-CHAIN DEHYDROGENASE/REDUCTASE SDR"/>
    <property type="match status" value="1"/>
</dbReference>
<dbReference type="Gene3D" id="3.40.50.720">
    <property type="entry name" value="NAD(P)-binding Rossmann-like Domain"/>
    <property type="match status" value="1"/>
</dbReference>
<dbReference type="OrthoDB" id="9876299at2759"/>
<dbReference type="Proteomes" id="UP000016930">
    <property type="component" value="Unassembled WGS sequence"/>
</dbReference>
<dbReference type="GO" id="GO:0016616">
    <property type="term" value="F:oxidoreductase activity, acting on the CH-OH group of donors, NAD or NADP as acceptor"/>
    <property type="evidence" value="ECO:0007669"/>
    <property type="project" value="TreeGrafter"/>
</dbReference>
<reference evidence="1 2" key="1">
    <citation type="journal article" date="2012" name="Proc. Natl. Acad. Sci. U.S.A.">
        <title>Comparative genomics of Ceriporiopsis subvermispora and Phanerochaete chrysosporium provide insight into selective ligninolysis.</title>
        <authorList>
            <person name="Fernandez-Fueyo E."/>
            <person name="Ruiz-Duenas F.J."/>
            <person name="Ferreira P."/>
            <person name="Floudas D."/>
            <person name="Hibbett D.S."/>
            <person name="Canessa P."/>
            <person name="Larrondo L.F."/>
            <person name="James T.Y."/>
            <person name="Seelenfreund D."/>
            <person name="Lobos S."/>
            <person name="Polanco R."/>
            <person name="Tello M."/>
            <person name="Honda Y."/>
            <person name="Watanabe T."/>
            <person name="Watanabe T."/>
            <person name="Ryu J.S."/>
            <person name="Kubicek C.P."/>
            <person name="Schmoll M."/>
            <person name="Gaskell J."/>
            <person name="Hammel K.E."/>
            <person name="St John F.J."/>
            <person name="Vanden Wymelenberg A."/>
            <person name="Sabat G."/>
            <person name="Splinter BonDurant S."/>
            <person name="Syed K."/>
            <person name="Yadav J.S."/>
            <person name="Doddapaneni H."/>
            <person name="Subramanian V."/>
            <person name="Lavin J.L."/>
            <person name="Oguiza J.A."/>
            <person name="Perez G."/>
            <person name="Pisabarro A.G."/>
            <person name="Ramirez L."/>
            <person name="Santoyo F."/>
            <person name="Master E."/>
            <person name="Coutinho P.M."/>
            <person name="Henrissat B."/>
            <person name="Lombard V."/>
            <person name="Magnuson J.K."/>
            <person name="Kuees U."/>
            <person name="Hori C."/>
            <person name="Igarashi K."/>
            <person name="Samejima M."/>
            <person name="Held B.W."/>
            <person name="Barry K.W."/>
            <person name="LaButti K.M."/>
            <person name="Lapidus A."/>
            <person name="Lindquist E.A."/>
            <person name="Lucas S.M."/>
            <person name="Riley R."/>
            <person name="Salamov A.A."/>
            <person name="Hoffmeister D."/>
            <person name="Schwenk D."/>
            <person name="Hadar Y."/>
            <person name="Yarden O."/>
            <person name="de Vries R.P."/>
            <person name="Wiebenga A."/>
            <person name="Stenlid J."/>
            <person name="Eastwood D."/>
            <person name="Grigoriev I.V."/>
            <person name="Berka R.M."/>
            <person name="Blanchette R.A."/>
            <person name="Kersten P."/>
            <person name="Martinez A.T."/>
            <person name="Vicuna R."/>
            <person name="Cullen D."/>
        </authorList>
    </citation>
    <scope>NUCLEOTIDE SEQUENCE [LARGE SCALE GENOMIC DNA]</scope>
    <source>
        <strain evidence="1 2">B</strain>
    </source>
</reference>